<protein>
    <recommendedName>
        <fullName evidence="6">C3H1-type domain-containing protein</fullName>
    </recommendedName>
</protein>
<name>A0AA89BQE0_PINIB</name>
<keyword evidence="1 4" id="KW-0479">Metal-binding</keyword>
<keyword evidence="8" id="KW-1185">Reference proteome</keyword>
<feature type="zinc finger region" description="C3H1-type" evidence="4">
    <location>
        <begin position="89"/>
        <end position="116"/>
    </location>
</feature>
<evidence type="ECO:0000256" key="3">
    <source>
        <dbReference type="ARBA" id="ARBA00022833"/>
    </source>
</evidence>
<feature type="domain" description="C3H1-type" evidence="6">
    <location>
        <begin position="89"/>
        <end position="116"/>
    </location>
</feature>
<dbReference type="InterPro" id="IPR000571">
    <property type="entry name" value="Znf_CCCH"/>
</dbReference>
<dbReference type="InterPro" id="IPR036855">
    <property type="entry name" value="Znf_CCCH_sf"/>
</dbReference>
<feature type="compositionally biased region" description="Basic and acidic residues" evidence="5">
    <location>
        <begin position="188"/>
        <end position="197"/>
    </location>
</feature>
<feature type="region of interest" description="Disordered" evidence="5">
    <location>
        <begin position="1"/>
        <end position="55"/>
    </location>
</feature>
<keyword evidence="3 4" id="KW-0862">Zinc</keyword>
<evidence type="ECO:0000256" key="2">
    <source>
        <dbReference type="ARBA" id="ARBA00022771"/>
    </source>
</evidence>
<dbReference type="Proteomes" id="UP001186944">
    <property type="component" value="Unassembled WGS sequence"/>
</dbReference>
<feature type="compositionally biased region" description="Basic and acidic residues" evidence="5">
    <location>
        <begin position="41"/>
        <end position="55"/>
    </location>
</feature>
<evidence type="ECO:0000256" key="5">
    <source>
        <dbReference type="SAM" id="MobiDB-lite"/>
    </source>
</evidence>
<evidence type="ECO:0000256" key="1">
    <source>
        <dbReference type="ARBA" id="ARBA00022723"/>
    </source>
</evidence>
<evidence type="ECO:0000259" key="6">
    <source>
        <dbReference type="PROSITE" id="PS50103"/>
    </source>
</evidence>
<feature type="compositionally biased region" description="Polar residues" evidence="5">
    <location>
        <begin position="1"/>
        <end position="14"/>
    </location>
</feature>
<feature type="region of interest" description="Disordered" evidence="5">
    <location>
        <begin position="157"/>
        <end position="205"/>
    </location>
</feature>
<sequence length="205" mass="23415">NYFNTEEQSNISSDSDGEDQGKDNSSSIVEKLPNPLMNRVSHQEEGFIKSSDDKTAGSVFINPFKQAEKAKESVLEKHVKMVEKKFIKGKAGQVCFKFKRGKCPYGKSCKYSHDLSSELISTQPTKEDQEGQGSTRNLFDFHHPSMACQPLEPELEDDDSYMAQAKKKKRSGINDTLKPPKRAFQTLERQRESERPWTMKNMKKK</sequence>
<dbReference type="PROSITE" id="PS50103">
    <property type="entry name" value="ZF_C3H1"/>
    <property type="match status" value="1"/>
</dbReference>
<dbReference type="AlphaFoldDB" id="A0AA89BQE0"/>
<dbReference type="SMART" id="SM00356">
    <property type="entry name" value="ZnF_C3H1"/>
    <property type="match status" value="1"/>
</dbReference>
<dbReference type="EMBL" id="VSWD01000013">
    <property type="protein sequence ID" value="KAK3083694.1"/>
    <property type="molecule type" value="Genomic_DNA"/>
</dbReference>
<gene>
    <name evidence="7" type="ORF">FSP39_001562</name>
</gene>
<evidence type="ECO:0000313" key="7">
    <source>
        <dbReference type="EMBL" id="KAK3083694.1"/>
    </source>
</evidence>
<reference evidence="7" key="1">
    <citation type="submission" date="2019-08" db="EMBL/GenBank/DDBJ databases">
        <title>The improved chromosome-level genome for the pearl oyster Pinctada fucata martensii using PacBio sequencing and Hi-C.</title>
        <authorList>
            <person name="Zheng Z."/>
        </authorList>
    </citation>
    <scope>NUCLEOTIDE SEQUENCE</scope>
    <source>
        <strain evidence="7">ZZ-2019</strain>
        <tissue evidence="7">Adductor muscle</tissue>
    </source>
</reference>
<accession>A0AA89BQE0</accession>
<dbReference type="SUPFAM" id="SSF90229">
    <property type="entry name" value="CCCH zinc finger"/>
    <property type="match status" value="1"/>
</dbReference>
<dbReference type="Pfam" id="PF25585">
    <property type="entry name" value="zf-CCCH_DUS3L"/>
    <property type="match status" value="1"/>
</dbReference>
<organism evidence="7 8">
    <name type="scientific">Pinctada imbricata</name>
    <name type="common">Atlantic pearl-oyster</name>
    <name type="synonym">Pinctada martensii</name>
    <dbReference type="NCBI Taxonomy" id="66713"/>
    <lineage>
        <taxon>Eukaryota</taxon>
        <taxon>Metazoa</taxon>
        <taxon>Spiralia</taxon>
        <taxon>Lophotrochozoa</taxon>
        <taxon>Mollusca</taxon>
        <taxon>Bivalvia</taxon>
        <taxon>Autobranchia</taxon>
        <taxon>Pteriomorphia</taxon>
        <taxon>Pterioida</taxon>
        <taxon>Pterioidea</taxon>
        <taxon>Pteriidae</taxon>
        <taxon>Pinctada</taxon>
    </lineage>
</organism>
<keyword evidence="2 4" id="KW-0863">Zinc-finger</keyword>
<evidence type="ECO:0000313" key="8">
    <source>
        <dbReference type="Proteomes" id="UP001186944"/>
    </source>
</evidence>
<proteinExistence type="predicted"/>
<evidence type="ECO:0000256" key="4">
    <source>
        <dbReference type="PROSITE-ProRule" id="PRU00723"/>
    </source>
</evidence>
<dbReference type="GO" id="GO:0008270">
    <property type="term" value="F:zinc ion binding"/>
    <property type="evidence" value="ECO:0007669"/>
    <property type="project" value="UniProtKB-KW"/>
</dbReference>
<feature type="non-terminal residue" evidence="7">
    <location>
        <position position="1"/>
    </location>
</feature>
<comment type="caution">
    <text evidence="7">The sequence shown here is derived from an EMBL/GenBank/DDBJ whole genome shotgun (WGS) entry which is preliminary data.</text>
</comment>
<dbReference type="Gene3D" id="4.10.1000.10">
    <property type="entry name" value="Zinc finger, CCCH-type"/>
    <property type="match status" value="1"/>
</dbReference>
<feature type="region of interest" description="Disordered" evidence="5">
    <location>
        <begin position="121"/>
        <end position="141"/>
    </location>
</feature>